<evidence type="ECO:0000256" key="2">
    <source>
        <dbReference type="ARBA" id="ARBA00022603"/>
    </source>
</evidence>
<evidence type="ECO:0000256" key="5">
    <source>
        <dbReference type="ARBA" id="ARBA00022747"/>
    </source>
</evidence>
<comment type="caution">
    <text evidence="9">The sequence shown here is derived from an EMBL/GenBank/DDBJ whole genome shotgun (WGS) entry which is preliminary data.</text>
</comment>
<evidence type="ECO:0000313" key="10">
    <source>
        <dbReference type="Proteomes" id="UP000035170"/>
    </source>
</evidence>
<dbReference type="EMBL" id="JZWI01000003">
    <property type="protein sequence ID" value="KLN58410.1"/>
    <property type="molecule type" value="Genomic_DNA"/>
</dbReference>
<dbReference type="EC" id="2.1.1.37" evidence="1"/>
<accession>A0A0H2MP07</accession>
<keyword evidence="2 7" id="KW-0489">Methyltransferase</keyword>
<dbReference type="SUPFAM" id="SSF53335">
    <property type="entry name" value="S-adenosyl-L-methionine-dependent methyltransferases"/>
    <property type="match status" value="1"/>
</dbReference>
<keyword evidence="3 7" id="KW-0808">Transferase</keyword>
<evidence type="ECO:0000256" key="1">
    <source>
        <dbReference type="ARBA" id="ARBA00011975"/>
    </source>
</evidence>
<dbReference type="PATRIC" id="fig|34073.19.peg.527"/>
<dbReference type="PANTHER" id="PTHR10629">
    <property type="entry name" value="CYTOSINE-SPECIFIC METHYLTRANSFERASE"/>
    <property type="match status" value="1"/>
</dbReference>
<feature type="region of interest" description="Disordered" evidence="8">
    <location>
        <begin position="385"/>
        <end position="405"/>
    </location>
</feature>
<keyword evidence="4 7" id="KW-0949">S-adenosyl-L-methionine</keyword>
<comment type="similarity">
    <text evidence="7">Belongs to the class I-like SAM-binding methyltransferase superfamily. C5-methyltransferase family.</text>
</comment>
<dbReference type="InterPro" id="IPR018117">
    <property type="entry name" value="C5_DNA_meth_AS"/>
</dbReference>
<dbReference type="GO" id="GO:0003886">
    <property type="term" value="F:DNA (cytosine-5-)-methyltransferase activity"/>
    <property type="evidence" value="ECO:0007669"/>
    <property type="project" value="UniProtKB-EC"/>
</dbReference>
<dbReference type="AlphaFoldDB" id="A0A0H2MP07"/>
<feature type="active site" evidence="7">
    <location>
        <position position="91"/>
    </location>
</feature>
<keyword evidence="5" id="KW-0680">Restriction system</keyword>
<sequence length="536" mass="56177">MNPQPRTPRGAPQAAPLLYGSVCSGIEAVSLAWQPLGLEAAWFAEIEPFPSAVLAHRYPRVPNLGDMTAIARQVRAGTVPAPDILVGGTPCQSFSVAGARRGLDDPRGALTLAYVELANAIDQTRHQDRRPAATLLWENVPGVLNDRSNAFGHFLGALAGESRALQPPGDRWAHAGYVSGPCRRIAWRVLDAQYFGVAQRRKRVFLVASGGDDLDPAEVLFERTGLLGDSSQGFAPWQEATRAAGSGPAPAGRSAGLKQPYGQVTMTFGFGGGNTAGPVDVAACLIAAPGPKNDFEVETFLAQSFAGHISHTLSTANGGKGSSEDGTGKGVPIIAFTAQGSGADAMENQAPTLRAGGHRNSHANAGVVPAVAFAQNSRGELRLESGHGQLSGTLSTGGGKPGQGRPMVLGVALRGRDEGLTFELGGGVAAALRTCGGGADKPHVLAPGFEGHFRYDWNNPGPGDWAQWRVRRLMPVECERLQGMPDDYTLITYRGKPAADAPRYKAIGNSMAVPCVAWVGRRLLQCLHKTAAADPD</sequence>
<evidence type="ECO:0000256" key="8">
    <source>
        <dbReference type="SAM" id="MobiDB-lite"/>
    </source>
</evidence>
<evidence type="ECO:0000256" key="6">
    <source>
        <dbReference type="ARBA" id="ARBA00047422"/>
    </source>
</evidence>
<reference evidence="9 10" key="1">
    <citation type="submission" date="2015-03" db="EMBL/GenBank/DDBJ databases">
        <title>Genome sequence of Variovorax paradoxus TBEA6.</title>
        <authorList>
            <person name="Poehlein A."/>
            <person name="Schuldes J."/>
            <person name="Wuebbeler J.H."/>
            <person name="Hiessl S."/>
            <person name="Steinbuechel A."/>
            <person name="Daniel R."/>
        </authorList>
    </citation>
    <scope>NUCLEOTIDE SEQUENCE [LARGE SCALE GENOMIC DNA]</scope>
    <source>
        <strain evidence="9 10">TBEA6</strain>
    </source>
</reference>
<dbReference type="Proteomes" id="UP000035170">
    <property type="component" value="Unassembled WGS sequence"/>
</dbReference>
<name>A0A0H2MP07_VARPD</name>
<dbReference type="RefSeq" id="WP_047783166.1">
    <property type="nucleotide sequence ID" value="NZ_JZWI01000003.1"/>
</dbReference>
<gene>
    <name evidence="9" type="primary">ydiP1</name>
    <name evidence="9" type="ORF">VPARA_05250</name>
</gene>
<protein>
    <recommendedName>
        <fullName evidence="1">DNA (cytosine-5-)-methyltransferase</fullName>
        <ecNumber evidence="1">2.1.1.37</ecNumber>
    </recommendedName>
</protein>
<proteinExistence type="inferred from homology"/>
<dbReference type="Gene3D" id="3.90.120.10">
    <property type="entry name" value="DNA Methylase, subunit A, domain 2"/>
    <property type="match status" value="1"/>
</dbReference>
<dbReference type="InterPro" id="IPR050390">
    <property type="entry name" value="C5-Methyltransferase"/>
</dbReference>
<keyword evidence="10" id="KW-1185">Reference proteome</keyword>
<dbReference type="GO" id="GO:0009307">
    <property type="term" value="P:DNA restriction-modification system"/>
    <property type="evidence" value="ECO:0007669"/>
    <property type="project" value="UniProtKB-KW"/>
</dbReference>
<dbReference type="Pfam" id="PF00145">
    <property type="entry name" value="DNA_methylase"/>
    <property type="match status" value="2"/>
</dbReference>
<organism evidence="9 10">
    <name type="scientific">Variovorax paradoxus</name>
    <dbReference type="NCBI Taxonomy" id="34073"/>
    <lineage>
        <taxon>Bacteria</taxon>
        <taxon>Pseudomonadati</taxon>
        <taxon>Pseudomonadota</taxon>
        <taxon>Betaproteobacteria</taxon>
        <taxon>Burkholderiales</taxon>
        <taxon>Comamonadaceae</taxon>
        <taxon>Variovorax</taxon>
    </lineage>
</organism>
<dbReference type="PROSITE" id="PS51679">
    <property type="entry name" value="SAM_MT_C5"/>
    <property type="match status" value="1"/>
</dbReference>
<evidence type="ECO:0000313" key="9">
    <source>
        <dbReference type="EMBL" id="KLN58410.1"/>
    </source>
</evidence>
<evidence type="ECO:0000256" key="3">
    <source>
        <dbReference type="ARBA" id="ARBA00022679"/>
    </source>
</evidence>
<evidence type="ECO:0000256" key="4">
    <source>
        <dbReference type="ARBA" id="ARBA00022691"/>
    </source>
</evidence>
<dbReference type="GO" id="GO:0032259">
    <property type="term" value="P:methylation"/>
    <property type="evidence" value="ECO:0007669"/>
    <property type="project" value="UniProtKB-KW"/>
</dbReference>
<dbReference type="PROSITE" id="PS00094">
    <property type="entry name" value="C5_MTASE_1"/>
    <property type="match status" value="1"/>
</dbReference>
<dbReference type="Gene3D" id="3.40.50.150">
    <property type="entry name" value="Vaccinia Virus protein VP39"/>
    <property type="match status" value="1"/>
</dbReference>
<dbReference type="InterPro" id="IPR001525">
    <property type="entry name" value="C5_MeTfrase"/>
</dbReference>
<comment type="catalytic activity">
    <reaction evidence="6">
        <text>a 2'-deoxycytidine in DNA + S-adenosyl-L-methionine = a 5-methyl-2'-deoxycytidine in DNA + S-adenosyl-L-homocysteine + H(+)</text>
        <dbReference type="Rhea" id="RHEA:13681"/>
        <dbReference type="Rhea" id="RHEA-COMP:11369"/>
        <dbReference type="Rhea" id="RHEA-COMP:11370"/>
        <dbReference type="ChEBI" id="CHEBI:15378"/>
        <dbReference type="ChEBI" id="CHEBI:57856"/>
        <dbReference type="ChEBI" id="CHEBI:59789"/>
        <dbReference type="ChEBI" id="CHEBI:85452"/>
        <dbReference type="ChEBI" id="CHEBI:85454"/>
        <dbReference type="EC" id="2.1.1.37"/>
    </reaction>
</comment>
<dbReference type="InterPro" id="IPR029063">
    <property type="entry name" value="SAM-dependent_MTases_sf"/>
</dbReference>
<evidence type="ECO:0000256" key="7">
    <source>
        <dbReference type="PROSITE-ProRule" id="PRU01016"/>
    </source>
</evidence>
<dbReference type="PANTHER" id="PTHR10629:SF52">
    <property type="entry name" value="DNA (CYTOSINE-5)-METHYLTRANSFERASE 1"/>
    <property type="match status" value="1"/>
</dbReference>